<reference evidence="1" key="2">
    <citation type="journal article" date="2015" name="Data Brief">
        <title>Shoot transcriptome of the giant reed, Arundo donax.</title>
        <authorList>
            <person name="Barrero R.A."/>
            <person name="Guerrero F.D."/>
            <person name="Moolhuijzen P."/>
            <person name="Goolsby J.A."/>
            <person name="Tidwell J."/>
            <person name="Bellgard S.E."/>
            <person name="Bellgard M.I."/>
        </authorList>
    </citation>
    <scope>NUCLEOTIDE SEQUENCE</scope>
    <source>
        <tissue evidence="1">Shoot tissue taken approximately 20 cm above the soil surface</tissue>
    </source>
</reference>
<name>A0A0A9BVZ6_ARUDO</name>
<evidence type="ECO:0000313" key="1">
    <source>
        <dbReference type="EMBL" id="JAD66378.1"/>
    </source>
</evidence>
<dbReference type="AlphaFoldDB" id="A0A0A9BVZ6"/>
<proteinExistence type="predicted"/>
<organism evidence="1">
    <name type="scientific">Arundo donax</name>
    <name type="common">Giant reed</name>
    <name type="synonym">Donax arundinaceus</name>
    <dbReference type="NCBI Taxonomy" id="35708"/>
    <lineage>
        <taxon>Eukaryota</taxon>
        <taxon>Viridiplantae</taxon>
        <taxon>Streptophyta</taxon>
        <taxon>Embryophyta</taxon>
        <taxon>Tracheophyta</taxon>
        <taxon>Spermatophyta</taxon>
        <taxon>Magnoliopsida</taxon>
        <taxon>Liliopsida</taxon>
        <taxon>Poales</taxon>
        <taxon>Poaceae</taxon>
        <taxon>PACMAD clade</taxon>
        <taxon>Arundinoideae</taxon>
        <taxon>Arundineae</taxon>
        <taxon>Arundo</taxon>
    </lineage>
</organism>
<accession>A0A0A9BVZ6</accession>
<sequence>MRHTVFSCFARYYCHLDFGMKLLDNRW</sequence>
<reference evidence="1" key="1">
    <citation type="submission" date="2014-09" db="EMBL/GenBank/DDBJ databases">
        <authorList>
            <person name="Magalhaes I.L.F."/>
            <person name="Oliveira U."/>
            <person name="Santos F.R."/>
            <person name="Vidigal T.H.D.A."/>
            <person name="Brescovit A.D."/>
            <person name="Santos A.J."/>
        </authorList>
    </citation>
    <scope>NUCLEOTIDE SEQUENCE</scope>
    <source>
        <tissue evidence="1">Shoot tissue taken approximately 20 cm above the soil surface</tissue>
    </source>
</reference>
<protein>
    <submittedName>
        <fullName evidence="1">Uncharacterized protein</fullName>
    </submittedName>
</protein>
<dbReference type="EMBL" id="GBRH01231517">
    <property type="protein sequence ID" value="JAD66378.1"/>
    <property type="molecule type" value="Transcribed_RNA"/>
</dbReference>